<dbReference type="InterPro" id="IPR001766">
    <property type="entry name" value="Fork_head_dom"/>
</dbReference>
<feature type="region of interest" description="Disordered" evidence="3">
    <location>
        <begin position="492"/>
        <end position="512"/>
    </location>
</feature>
<feature type="compositionally biased region" description="Pro residues" evidence="3">
    <location>
        <begin position="277"/>
        <end position="286"/>
    </location>
</feature>
<dbReference type="InterPro" id="IPR036390">
    <property type="entry name" value="WH_DNA-bd_sf"/>
</dbReference>
<dbReference type="PRINTS" id="PR00053">
    <property type="entry name" value="FORKHEAD"/>
</dbReference>
<evidence type="ECO:0000313" key="5">
    <source>
        <dbReference type="EMBL" id="KAJ7672668.1"/>
    </source>
</evidence>
<feature type="compositionally biased region" description="Polar residues" evidence="3">
    <location>
        <begin position="249"/>
        <end position="264"/>
    </location>
</feature>
<feature type="region of interest" description="Disordered" evidence="3">
    <location>
        <begin position="547"/>
        <end position="921"/>
    </location>
</feature>
<evidence type="ECO:0000313" key="6">
    <source>
        <dbReference type="Proteomes" id="UP001221757"/>
    </source>
</evidence>
<name>A0AAD7D3Z2_MYCRO</name>
<dbReference type="Proteomes" id="UP001221757">
    <property type="component" value="Unassembled WGS sequence"/>
</dbReference>
<feature type="compositionally biased region" description="Basic and acidic residues" evidence="3">
    <location>
        <begin position="165"/>
        <end position="175"/>
    </location>
</feature>
<reference evidence="5" key="1">
    <citation type="submission" date="2023-03" db="EMBL/GenBank/DDBJ databases">
        <title>Massive genome expansion in bonnet fungi (Mycena s.s.) driven by repeated elements and novel gene families across ecological guilds.</title>
        <authorList>
            <consortium name="Lawrence Berkeley National Laboratory"/>
            <person name="Harder C.B."/>
            <person name="Miyauchi S."/>
            <person name="Viragh M."/>
            <person name="Kuo A."/>
            <person name="Thoen E."/>
            <person name="Andreopoulos B."/>
            <person name="Lu D."/>
            <person name="Skrede I."/>
            <person name="Drula E."/>
            <person name="Henrissat B."/>
            <person name="Morin E."/>
            <person name="Kohler A."/>
            <person name="Barry K."/>
            <person name="LaButti K."/>
            <person name="Morin E."/>
            <person name="Salamov A."/>
            <person name="Lipzen A."/>
            <person name="Mereny Z."/>
            <person name="Hegedus B."/>
            <person name="Baldrian P."/>
            <person name="Stursova M."/>
            <person name="Weitz H."/>
            <person name="Taylor A."/>
            <person name="Grigoriev I.V."/>
            <person name="Nagy L.G."/>
            <person name="Martin F."/>
            <person name="Kauserud H."/>
        </authorList>
    </citation>
    <scope>NUCLEOTIDE SEQUENCE</scope>
    <source>
        <strain evidence="5">CBHHK067</strain>
    </source>
</reference>
<keyword evidence="1 2" id="KW-0238">DNA-binding</keyword>
<dbReference type="PANTHER" id="PTHR11829">
    <property type="entry name" value="FORKHEAD BOX PROTEIN"/>
    <property type="match status" value="1"/>
</dbReference>
<evidence type="ECO:0000256" key="1">
    <source>
        <dbReference type="ARBA" id="ARBA00023125"/>
    </source>
</evidence>
<feature type="compositionally biased region" description="Pro residues" evidence="3">
    <location>
        <begin position="206"/>
        <end position="223"/>
    </location>
</feature>
<feature type="compositionally biased region" description="Low complexity" evidence="3">
    <location>
        <begin position="586"/>
        <end position="601"/>
    </location>
</feature>
<comment type="caution">
    <text evidence="5">The sequence shown here is derived from an EMBL/GenBank/DDBJ whole genome shotgun (WGS) entry which is preliminary data.</text>
</comment>
<feature type="domain" description="Fork-head" evidence="4">
    <location>
        <begin position="334"/>
        <end position="426"/>
    </location>
</feature>
<dbReference type="GO" id="GO:0000978">
    <property type="term" value="F:RNA polymerase II cis-regulatory region sequence-specific DNA binding"/>
    <property type="evidence" value="ECO:0007669"/>
    <property type="project" value="TreeGrafter"/>
</dbReference>
<feature type="compositionally biased region" description="Low complexity" evidence="3">
    <location>
        <begin position="287"/>
        <end position="296"/>
    </location>
</feature>
<feature type="compositionally biased region" description="Pro residues" evidence="3">
    <location>
        <begin position="320"/>
        <end position="329"/>
    </location>
</feature>
<dbReference type="EMBL" id="JARKIE010000167">
    <property type="protein sequence ID" value="KAJ7672668.1"/>
    <property type="molecule type" value="Genomic_DNA"/>
</dbReference>
<keyword evidence="6" id="KW-1185">Reference proteome</keyword>
<dbReference type="InterPro" id="IPR036388">
    <property type="entry name" value="WH-like_DNA-bd_sf"/>
</dbReference>
<feature type="compositionally biased region" description="Acidic residues" evidence="3">
    <location>
        <begin position="560"/>
        <end position="572"/>
    </location>
</feature>
<dbReference type="GO" id="GO:0009653">
    <property type="term" value="P:anatomical structure morphogenesis"/>
    <property type="evidence" value="ECO:0007669"/>
    <property type="project" value="TreeGrafter"/>
</dbReference>
<feature type="compositionally biased region" description="Low complexity" evidence="3">
    <location>
        <begin position="750"/>
        <end position="759"/>
    </location>
</feature>
<keyword evidence="2" id="KW-0539">Nucleus</keyword>
<feature type="compositionally biased region" description="Polar residues" evidence="3">
    <location>
        <begin position="66"/>
        <end position="85"/>
    </location>
</feature>
<protein>
    <recommendedName>
        <fullName evidence="4">Fork-head domain-containing protein</fullName>
    </recommendedName>
</protein>
<feature type="compositionally biased region" description="Low complexity" evidence="3">
    <location>
        <begin position="36"/>
        <end position="61"/>
    </location>
</feature>
<dbReference type="AlphaFoldDB" id="A0AAD7D3Z2"/>
<proteinExistence type="predicted"/>
<evidence type="ECO:0000256" key="3">
    <source>
        <dbReference type="SAM" id="MobiDB-lite"/>
    </source>
</evidence>
<feature type="compositionally biased region" description="Acidic residues" evidence="3">
    <location>
        <begin position="798"/>
        <end position="807"/>
    </location>
</feature>
<sequence length="921" mass="100021">MANPQISPISQLLNTLGITREDLNQRSDQMRQFLTAESAASSRQLSSAAESRSFSRASSSADPITRQLSRASSISTRDASPTPATTPVKPEPEDESLPPIPPLPAAAARPFDSMEMVLERQRMNRKQKRSRKRDEDLPTWTTLPQLESPSSDASPSGVGQLPVADSRDDSREMRVSSHPSVVRPPPVTPMPSKYYREHTAYIGVKPPSPAPVPIPNRAPAPAPTYPYPYYYHSAYASQSRFLSLPFRSAQASSSTRPRTPQKVSRPQHGRRSSPSPTRSPLPPSSPPEASSPFSSPAHRLVNIVSSPGPMDELAGDEPKQPPYQIPPGPYSNERPHHSYAALIGQAILSSQDHRLTLQEIYEWIAIVYPHFKRGERTWMNSIRHVLSTTVHFRKVSRERSAGRSHWAIFDEDLECFLDGGYRKPGTQPKRGGGATRARTKKRAAEEVEEEDTSPSALAKKSAKRAKQTSTPTLPKLPALPLISTEQPPFLLPALVHPQGKPKPKAPTRPASHHQTYYESCVAAPPSFGPSEIIFPPLPTSSYRLVAADVSSPSPGKRVEDDDYGVESEEELEPSFPVASASTPEMAASPTRPSSSSSASIPGLTPNHSSSSPIPISEIEVEPEQQDSHEASKRKRLEDLTHFNVSVTITGVDDAGPAGEPDGEERVFGGSLLRPVEFWDESSPSGGDGEALQPGIQLQSSAMLAESDGDDEEDARPLVKMPTSPTLHRRKTATAARTGNKSGKRKKVKAARVAPAAAPVIPSTPPRNSPRRKTQISPVHTPLSHRGLHMKRVSVRTQEEEDHDEDGPSDLMRTPSRKRNAASSSAHPMTPKRLLFPSDSSSPFRTPGGGTLSASPFRTPGGQPYGRGGIFDPHDPSTLLDEELSSLGAVGRDSPAGLYGKGALYESPNPLDGSPGKWARWW</sequence>
<feature type="region of interest" description="Disordered" evidence="3">
    <location>
        <begin position="35"/>
        <end position="223"/>
    </location>
</feature>
<evidence type="ECO:0000259" key="4">
    <source>
        <dbReference type="PROSITE" id="PS50039"/>
    </source>
</evidence>
<comment type="subcellular location">
    <subcellularLocation>
        <location evidence="2">Nucleus</location>
    </subcellularLocation>
</comment>
<accession>A0AAD7D3Z2</accession>
<dbReference type="Gene3D" id="1.10.10.10">
    <property type="entry name" value="Winged helix-like DNA-binding domain superfamily/Winged helix DNA-binding domain"/>
    <property type="match status" value="1"/>
</dbReference>
<evidence type="ECO:0000256" key="2">
    <source>
        <dbReference type="PROSITE-ProRule" id="PRU00089"/>
    </source>
</evidence>
<gene>
    <name evidence="5" type="ORF">B0H17DRAFT_1170882</name>
</gene>
<dbReference type="GO" id="GO:0000981">
    <property type="term" value="F:DNA-binding transcription factor activity, RNA polymerase II-specific"/>
    <property type="evidence" value="ECO:0007669"/>
    <property type="project" value="TreeGrafter"/>
</dbReference>
<dbReference type="SMART" id="SM00339">
    <property type="entry name" value="FH"/>
    <property type="match status" value="1"/>
</dbReference>
<feature type="compositionally biased region" description="Basic and acidic residues" evidence="3">
    <location>
        <begin position="625"/>
        <end position="640"/>
    </location>
</feature>
<dbReference type="GO" id="GO:0005634">
    <property type="term" value="C:nucleus"/>
    <property type="evidence" value="ECO:0007669"/>
    <property type="project" value="UniProtKB-SubCell"/>
</dbReference>
<dbReference type="PROSITE" id="PS50039">
    <property type="entry name" value="FORK_HEAD_3"/>
    <property type="match status" value="1"/>
</dbReference>
<feature type="region of interest" description="Disordered" evidence="3">
    <location>
        <begin position="421"/>
        <end position="480"/>
    </location>
</feature>
<feature type="DNA-binding region" description="Fork-head" evidence="2">
    <location>
        <begin position="334"/>
        <end position="426"/>
    </location>
</feature>
<feature type="compositionally biased region" description="Polar residues" evidence="3">
    <location>
        <begin position="139"/>
        <end position="154"/>
    </location>
</feature>
<dbReference type="InterPro" id="IPR050211">
    <property type="entry name" value="FOX_domain-containing"/>
</dbReference>
<feature type="compositionally biased region" description="Low complexity" evidence="3">
    <location>
        <begin position="468"/>
        <end position="480"/>
    </location>
</feature>
<organism evidence="5 6">
    <name type="scientific">Mycena rosella</name>
    <name type="common">Pink bonnet</name>
    <name type="synonym">Agaricus rosellus</name>
    <dbReference type="NCBI Taxonomy" id="1033263"/>
    <lineage>
        <taxon>Eukaryota</taxon>
        <taxon>Fungi</taxon>
        <taxon>Dikarya</taxon>
        <taxon>Basidiomycota</taxon>
        <taxon>Agaricomycotina</taxon>
        <taxon>Agaricomycetes</taxon>
        <taxon>Agaricomycetidae</taxon>
        <taxon>Agaricales</taxon>
        <taxon>Marasmiineae</taxon>
        <taxon>Mycenaceae</taxon>
        <taxon>Mycena</taxon>
    </lineage>
</organism>
<feature type="compositionally biased region" description="Low complexity" evidence="3">
    <location>
        <begin position="608"/>
        <end position="617"/>
    </location>
</feature>
<feature type="region of interest" description="Disordered" evidence="3">
    <location>
        <begin position="247"/>
        <end position="330"/>
    </location>
</feature>
<dbReference type="GO" id="GO:0030154">
    <property type="term" value="P:cell differentiation"/>
    <property type="evidence" value="ECO:0007669"/>
    <property type="project" value="TreeGrafter"/>
</dbReference>
<dbReference type="Pfam" id="PF00250">
    <property type="entry name" value="Forkhead"/>
    <property type="match status" value="1"/>
</dbReference>
<dbReference type="SUPFAM" id="SSF46785">
    <property type="entry name" value="Winged helix' DNA-binding domain"/>
    <property type="match status" value="1"/>
</dbReference>
<dbReference type="PANTHER" id="PTHR11829:SF343">
    <property type="entry name" value="FORK-HEAD DOMAIN-CONTAINING PROTEIN"/>
    <property type="match status" value="1"/>
</dbReference>